<feature type="region of interest" description="Disordered" evidence="1">
    <location>
        <begin position="117"/>
        <end position="154"/>
    </location>
</feature>
<keyword evidence="3" id="KW-1185">Reference proteome</keyword>
<feature type="compositionally biased region" description="Low complexity" evidence="1">
    <location>
        <begin position="800"/>
        <end position="809"/>
    </location>
</feature>
<feature type="compositionally biased region" description="Low complexity" evidence="1">
    <location>
        <begin position="651"/>
        <end position="668"/>
    </location>
</feature>
<organism evidence="2 3">
    <name type="scientific">Mycena citricolor</name>
    <dbReference type="NCBI Taxonomy" id="2018698"/>
    <lineage>
        <taxon>Eukaryota</taxon>
        <taxon>Fungi</taxon>
        <taxon>Dikarya</taxon>
        <taxon>Basidiomycota</taxon>
        <taxon>Agaricomycotina</taxon>
        <taxon>Agaricomycetes</taxon>
        <taxon>Agaricomycetidae</taxon>
        <taxon>Agaricales</taxon>
        <taxon>Marasmiineae</taxon>
        <taxon>Mycenaceae</taxon>
        <taxon>Mycena</taxon>
    </lineage>
</organism>
<sequence length="1343" mass="136410">MDFDESSDILGRNTKLPMRAPVAAASSWPGVSKMAFYVALLLMGYLGVMRVWARLGRWREKSHRLATRRRFGIPDHDHRPFNVAHAAALRAHRESEVANNGVERVDVDALYAQAAADREGEGAARQRKPTYANTQPSWASGGSSGTSGLPGKFSLSRERRHFPVAANGAEISSPFGPRMAHPSPAVRFAERSSHIPSSPKKQKRSLDEQDHLESDEPEHPKKTRVEGEEFIDGDEAAEWIPRHHKRGSKRVLRDQAVDEDQDAAEPIRGKRARKVSLEKDVAEVHDVDMDDGDDGDGDDDMQVDPDETGPSTSTSSSRGKKRTGREVENDEESGKKAKRKRRSARKSDGALLPVTLVPSRGQKRDRDRDGDEASDEEVVETPGKRKTKKRGKKGSLVPVEDDGGVSSPAKGKQREIGEEWESNGVYYKVGQNGQRMRQALVKKAAKRFNMPLDSEHPDRDENLEVCVEMWLTDEEYDKYKAQSLLAWQDSPKAPQPAPAAEVPMTPTPITKPGKNLLWDSPVSPFPNGYTPSPVKEVQPMRFRQSIASDLGVRMNPFDRAELLKTGGQMRRLGGLRNDTGTAGANLVDSTNNVASRPSPRRAFSKWEKQDLEAKAMLKMREVNQARLKEKEKEKLAVATVPTIAITAPEPAKAVPAPAPAPEGASKSPFSFGSAPAKDATASSPAAQPGPGDKPAGNNFFSLGAPKTVTPAADAAKPNAAAAVGKDLFAAPPAKPGNNFFAAPATAAAKSSSPAPAATKPATTNFFAAPAAAPTAPKLPAANNFFGSPTPGAAPAPAPAPGAANPFPSAQVPQVAKTSDSAFGFGQKVPAQSPAPAASPFGFGQKTSAPASAPSAPGPASTAFGLPQKAPAPAPSGPAAPTFSFGQKATAPAPAPPAPASGGSLLSRMAGKPAETAGAGEAAKSAFPSSAPKPPVAGGSAFAPPAGSAFGSTTNNAFGVPAAKPQPAALAAPVPVKAAPVAAPAAGADATATATPSFSFKAVTANAKPAATKPAAAATTVPPIAEAPNFAFGGGSGFGAKPADGTTAGPSSTAFASAFGAGKTAPLVGADATKPAETTKPAVAFGDSASPFGAKPADTESAFGKPAQSAFGKPAETANAFGGKAAETPSVFGGAGPASVFGSQPAAISSLSGALGDPEPFAFGSGGAADKPATTGFSFSNVKDGEVKQLPANAFGGAVAGGFGSTPATTPTTATPAPASGFSFGAAATAPPTTAPAPAPASAFKFGGAATPASSPFATGAFGSTTAAPAATSGTAATPAPAAASVFAFGGSTTPAGSPFGVKPGAFGAGTTAPAPVFSFGSNSTAPAAGANGSTAPSFSFGSK</sequence>
<name>A0AAD2GUQ6_9AGAR</name>
<feature type="compositionally biased region" description="Basic and acidic residues" evidence="1">
    <location>
        <begin position="204"/>
        <end position="227"/>
    </location>
</feature>
<feature type="region of interest" description="Disordered" evidence="1">
    <location>
        <begin position="490"/>
        <end position="515"/>
    </location>
</feature>
<evidence type="ECO:0000313" key="2">
    <source>
        <dbReference type="EMBL" id="CAK5262519.1"/>
    </source>
</evidence>
<feature type="region of interest" description="Disordered" evidence="1">
    <location>
        <begin position="785"/>
        <end position="939"/>
    </location>
</feature>
<evidence type="ECO:0000256" key="1">
    <source>
        <dbReference type="SAM" id="MobiDB-lite"/>
    </source>
</evidence>
<feature type="compositionally biased region" description="Acidic residues" evidence="1">
    <location>
        <begin position="228"/>
        <end position="237"/>
    </location>
</feature>
<feature type="compositionally biased region" description="Basic and acidic residues" evidence="1">
    <location>
        <begin position="324"/>
        <end position="335"/>
    </location>
</feature>
<feature type="region of interest" description="Disordered" evidence="1">
    <location>
        <begin position="1320"/>
        <end position="1343"/>
    </location>
</feature>
<feature type="compositionally biased region" description="Basic and acidic residues" evidence="1">
    <location>
        <begin position="362"/>
        <end position="371"/>
    </location>
</feature>
<feature type="compositionally biased region" description="Basic residues" evidence="1">
    <location>
        <begin position="384"/>
        <end position="393"/>
    </location>
</feature>
<comment type="caution">
    <text evidence="2">The sequence shown here is derived from an EMBL/GenBank/DDBJ whole genome shotgun (WGS) entry which is preliminary data.</text>
</comment>
<feature type="compositionally biased region" description="Low complexity" evidence="1">
    <location>
        <begin position="829"/>
        <end position="862"/>
    </location>
</feature>
<protein>
    <submittedName>
        <fullName evidence="2">Uncharacterized protein</fullName>
    </submittedName>
</protein>
<gene>
    <name evidence="2" type="ORF">MYCIT1_LOCUS1301</name>
</gene>
<feature type="compositionally biased region" description="Basic and acidic residues" evidence="1">
    <location>
        <begin position="275"/>
        <end position="287"/>
    </location>
</feature>
<dbReference type="Proteomes" id="UP001295794">
    <property type="component" value="Unassembled WGS sequence"/>
</dbReference>
<feature type="region of interest" description="Disordered" evidence="1">
    <location>
        <begin position="167"/>
        <end position="417"/>
    </location>
</feature>
<accession>A0AAD2GUQ6</accession>
<feature type="compositionally biased region" description="Low complexity" evidence="1">
    <location>
        <begin position="921"/>
        <end position="939"/>
    </location>
</feature>
<proteinExistence type="predicted"/>
<evidence type="ECO:0000313" key="3">
    <source>
        <dbReference type="Proteomes" id="UP001295794"/>
    </source>
</evidence>
<reference evidence="2" key="1">
    <citation type="submission" date="2023-11" db="EMBL/GenBank/DDBJ databases">
        <authorList>
            <person name="De Vega J J."/>
            <person name="De Vega J J."/>
        </authorList>
    </citation>
    <scope>NUCLEOTIDE SEQUENCE</scope>
</reference>
<feature type="region of interest" description="Disordered" evidence="1">
    <location>
        <begin position="1081"/>
        <end position="1113"/>
    </location>
</feature>
<feature type="compositionally biased region" description="Acidic residues" evidence="1">
    <location>
        <begin position="288"/>
        <end position="307"/>
    </location>
</feature>
<feature type="region of interest" description="Disordered" evidence="1">
    <location>
        <begin position="651"/>
        <end position="702"/>
    </location>
</feature>
<dbReference type="EMBL" id="CAVNYO010000020">
    <property type="protein sequence ID" value="CAK5262519.1"/>
    <property type="molecule type" value="Genomic_DNA"/>
</dbReference>